<feature type="domain" description="U1-type" evidence="6">
    <location>
        <begin position="97"/>
        <end position="131"/>
    </location>
</feature>
<evidence type="ECO:0000259" key="6">
    <source>
        <dbReference type="SMART" id="SM00451"/>
    </source>
</evidence>
<dbReference type="InterPro" id="IPR036236">
    <property type="entry name" value="Znf_C2H2_sf"/>
</dbReference>
<evidence type="ECO:0000256" key="4">
    <source>
        <dbReference type="ARBA" id="ARBA00023242"/>
    </source>
</evidence>
<dbReference type="AlphaFoldDB" id="A0A0F7SUP1"/>
<evidence type="ECO:0000256" key="5">
    <source>
        <dbReference type="SAM" id="MobiDB-lite"/>
    </source>
</evidence>
<dbReference type="GO" id="GO:0005681">
    <property type="term" value="C:spliceosomal complex"/>
    <property type="evidence" value="ECO:0007669"/>
    <property type="project" value="InterPro"/>
</dbReference>
<dbReference type="GO" id="GO:0008270">
    <property type="term" value="F:zinc ion binding"/>
    <property type="evidence" value="ECO:0007669"/>
    <property type="project" value="UniProtKB-KW"/>
</dbReference>
<dbReference type="PANTHER" id="PTHR45986">
    <property type="entry name" value="ZINC FINGER MATRIN-TYPE PROTEIN 2"/>
    <property type="match status" value="1"/>
</dbReference>
<dbReference type="Pfam" id="PF12171">
    <property type="entry name" value="zf-C2H2_jaz"/>
    <property type="match status" value="1"/>
</dbReference>
<sequence length="224" mass="25420">MAEKTGAYGKQENASGRDGKWDMEVFKERAKERDKEAFDKAKEHEEAALKGKKAPRTKPDLPKPTKLLEQRTHDLGIDNNLNKTMVVNNPGGRGAGQPGFYCDLCKRVSKDSIAYLSHVNGKTHLRRLGQTTQVARSTLDQVRAKIAFLRAQTSQESESKRFNFEKRLAEVTRLEDQRREAEKQKIRVEKEQKREKELKAKMGVQDEGIAGMMGFGGFGSRKIR</sequence>
<accession>A0A0F7SUP1</accession>
<keyword evidence="4" id="KW-0539">Nucleus</keyword>
<keyword evidence="3" id="KW-0862">Zinc</keyword>
<protein>
    <submittedName>
        <fullName evidence="7">Zinc finger matrin-type protein</fullName>
    </submittedName>
</protein>
<feature type="region of interest" description="Disordered" evidence="5">
    <location>
        <begin position="179"/>
        <end position="200"/>
    </location>
</feature>
<dbReference type="SUPFAM" id="SSF57667">
    <property type="entry name" value="beta-beta-alpha zinc fingers"/>
    <property type="match status" value="1"/>
</dbReference>
<evidence type="ECO:0000256" key="2">
    <source>
        <dbReference type="ARBA" id="ARBA00022771"/>
    </source>
</evidence>
<feature type="region of interest" description="Disordered" evidence="5">
    <location>
        <begin position="1"/>
        <end position="64"/>
    </location>
</feature>
<dbReference type="InterPro" id="IPR003604">
    <property type="entry name" value="Matrin/U1-like-C_Znf_C2H2"/>
</dbReference>
<evidence type="ECO:0000256" key="3">
    <source>
        <dbReference type="ARBA" id="ARBA00022833"/>
    </source>
</evidence>
<organism evidence="7">
    <name type="scientific">Phaffia rhodozyma</name>
    <name type="common">Yeast</name>
    <name type="synonym">Xanthophyllomyces dendrorhous</name>
    <dbReference type="NCBI Taxonomy" id="264483"/>
    <lineage>
        <taxon>Eukaryota</taxon>
        <taxon>Fungi</taxon>
        <taxon>Dikarya</taxon>
        <taxon>Basidiomycota</taxon>
        <taxon>Agaricomycotina</taxon>
        <taxon>Tremellomycetes</taxon>
        <taxon>Cystofilobasidiales</taxon>
        <taxon>Mrakiaceae</taxon>
        <taxon>Phaffia</taxon>
    </lineage>
</organism>
<keyword evidence="1" id="KW-0479">Metal-binding</keyword>
<keyword evidence="2" id="KW-0863">Zinc-finger</keyword>
<dbReference type="PANTHER" id="PTHR45986:SF1">
    <property type="entry name" value="ZINC FINGER MATRIN-TYPE PROTEIN 2"/>
    <property type="match status" value="1"/>
</dbReference>
<dbReference type="GO" id="GO:0046540">
    <property type="term" value="C:U4/U6 x U5 tri-snRNP complex"/>
    <property type="evidence" value="ECO:0007669"/>
    <property type="project" value="TreeGrafter"/>
</dbReference>
<dbReference type="GO" id="GO:0000398">
    <property type="term" value="P:mRNA splicing, via spliceosome"/>
    <property type="evidence" value="ECO:0007669"/>
    <property type="project" value="InterPro"/>
</dbReference>
<proteinExistence type="predicted"/>
<reference evidence="7" key="1">
    <citation type="submission" date="2014-08" db="EMBL/GenBank/DDBJ databases">
        <authorList>
            <person name="Sharma Rahul"/>
            <person name="Thines Marco"/>
        </authorList>
    </citation>
    <scope>NUCLEOTIDE SEQUENCE</scope>
</reference>
<dbReference type="InterPro" id="IPR040107">
    <property type="entry name" value="Snu23"/>
</dbReference>
<evidence type="ECO:0000313" key="7">
    <source>
        <dbReference type="EMBL" id="CED85246.1"/>
    </source>
</evidence>
<feature type="compositionally biased region" description="Basic and acidic residues" evidence="5">
    <location>
        <begin position="15"/>
        <end position="49"/>
    </location>
</feature>
<dbReference type="InterPro" id="IPR022755">
    <property type="entry name" value="Znf_C2H2_jaz"/>
</dbReference>
<dbReference type="SMART" id="SM00451">
    <property type="entry name" value="ZnF_U1"/>
    <property type="match status" value="1"/>
</dbReference>
<evidence type="ECO:0000256" key="1">
    <source>
        <dbReference type="ARBA" id="ARBA00022723"/>
    </source>
</evidence>
<dbReference type="GO" id="GO:0003676">
    <property type="term" value="F:nucleic acid binding"/>
    <property type="evidence" value="ECO:0007669"/>
    <property type="project" value="InterPro"/>
</dbReference>
<dbReference type="Gene3D" id="3.30.160.60">
    <property type="entry name" value="Classic Zinc Finger"/>
    <property type="match status" value="1"/>
</dbReference>
<name>A0A0F7SUP1_PHARH</name>
<dbReference type="EMBL" id="LN483332">
    <property type="protein sequence ID" value="CED85246.1"/>
    <property type="molecule type" value="Genomic_DNA"/>
</dbReference>